<gene>
    <name evidence="2" type="primary">AVEN_147403_1</name>
    <name evidence="2" type="ORF">TNIN_319391</name>
</gene>
<comment type="caution">
    <text evidence="2">The sequence shown here is derived from an EMBL/GenBank/DDBJ whole genome shotgun (WGS) entry which is preliminary data.</text>
</comment>
<dbReference type="AlphaFoldDB" id="A0A8X6JE74"/>
<organism evidence="2 3">
    <name type="scientific">Trichonephila inaurata madagascariensis</name>
    <dbReference type="NCBI Taxonomy" id="2747483"/>
    <lineage>
        <taxon>Eukaryota</taxon>
        <taxon>Metazoa</taxon>
        <taxon>Ecdysozoa</taxon>
        <taxon>Arthropoda</taxon>
        <taxon>Chelicerata</taxon>
        <taxon>Arachnida</taxon>
        <taxon>Araneae</taxon>
        <taxon>Araneomorphae</taxon>
        <taxon>Entelegynae</taxon>
        <taxon>Araneoidea</taxon>
        <taxon>Nephilidae</taxon>
        <taxon>Trichonephila</taxon>
        <taxon>Trichonephila inaurata</taxon>
    </lineage>
</organism>
<keyword evidence="1" id="KW-0732">Signal</keyword>
<evidence type="ECO:0000313" key="2">
    <source>
        <dbReference type="EMBL" id="GFS63056.1"/>
    </source>
</evidence>
<dbReference type="EMBL" id="BMAV01027876">
    <property type="protein sequence ID" value="GFS63056.1"/>
    <property type="molecule type" value="Genomic_DNA"/>
</dbReference>
<accession>A0A8X6JE74</accession>
<dbReference type="OrthoDB" id="6434210at2759"/>
<evidence type="ECO:0000313" key="3">
    <source>
        <dbReference type="Proteomes" id="UP000886998"/>
    </source>
</evidence>
<feature type="signal peptide" evidence="1">
    <location>
        <begin position="1"/>
        <end position="23"/>
    </location>
</feature>
<reference evidence="2" key="1">
    <citation type="submission" date="2020-08" db="EMBL/GenBank/DDBJ databases">
        <title>Multicomponent nature underlies the extraordinary mechanical properties of spider dragline silk.</title>
        <authorList>
            <person name="Kono N."/>
            <person name="Nakamura H."/>
            <person name="Mori M."/>
            <person name="Yoshida Y."/>
            <person name="Ohtoshi R."/>
            <person name="Malay A.D."/>
            <person name="Moran D.A.P."/>
            <person name="Tomita M."/>
            <person name="Numata K."/>
            <person name="Arakawa K."/>
        </authorList>
    </citation>
    <scope>NUCLEOTIDE SEQUENCE</scope>
</reference>
<protein>
    <submittedName>
        <fullName evidence="2">Uncharacterized protein</fullName>
    </submittedName>
</protein>
<sequence>MAWPLKSLLIVVILITSFNSLNGRTSTWGKKTPITTTEPEDPDMQVIRFGAILPHTSLITVSRSYNKKITDSLDTLTKGEKCQIQFCQIQEVLEASDSPSATGSQSDSGFECSLQSDAACKRHGHLVSDQCRGVWE</sequence>
<dbReference type="Proteomes" id="UP000886998">
    <property type="component" value="Unassembled WGS sequence"/>
</dbReference>
<feature type="chain" id="PRO_5036446323" evidence="1">
    <location>
        <begin position="24"/>
        <end position="136"/>
    </location>
</feature>
<proteinExistence type="predicted"/>
<evidence type="ECO:0000256" key="1">
    <source>
        <dbReference type="SAM" id="SignalP"/>
    </source>
</evidence>
<name>A0A8X6JE74_9ARAC</name>
<keyword evidence="3" id="KW-1185">Reference proteome</keyword>